<feature type="domain" description="Reverse transcriptase Ty1/copia-type" evidence="4">
    <location>
        <begin position="195"/>
        <end position="339"/>
    </location>
</feature>
<feature type="domain" description="Retroviral polymerase SH3-like" evidence="5">
    <location>
        <begin position="42"/>
        <end position="94"/>
    </location>
</feature>
<accession>A0A699JPC0</accession>
<comment type="caution">
    <text evidence="6">The sequence shown here is derived from an EMBL/GenBank/DDBJ whole genome shotgun (WGS) entry which is preliminary data.</text>
</comment>
<dbReference type="PANTHER" id="PTHR42648">
    <property type="entry name" value="TRANSPOSASE, PUTATIVE-RELATED"/>
    <property type="match status" value="1"/>
</dbReference>
<organism evidence="6">
    <name type="scientific">Tanacetum cinerariifolium</name>
    <name type="common">Dalmatian daisy</name>
    <name type="synonym">Chrysanthemum cinerariifolium</name>
    <dbReference type="NCBI Taxonomy" id="118510"/>
    <lineage>
        <taxon>Eukaryota</taxon>
        <taxon>Viridiplantae</taxon>
        <taxon>Streptophyta</taxon>
        <taxon>Embryophyta</taxon>
        <taxon>Tracheophyta</taxon>
        <taxon>Spermatophyta</taxon>
        <taxon>Magnoliopsida</taxon>
        <taxon>eudicotyledons</taxon>
        <taxon>Gunneridae</taxon>
        <taxon>Pentapetalae</taxon>
        <taxon>asterids</taxon>
        <taxon>campanulids</taxon>
        <taxon>Asterales</taxon>
        <taxon>Asteraceae</taxon>
        <taxon>Asteroideae</taxon>
        <taxon>Anthemideae</taxon>
        <taxon>Anthemidinae</taxon>
        <taxon>Tanacetum</taxon>
    </lineage>
</organism>
<dbReference type="AlphaFoldDB" id="A0A699JPC0"/>
<proteinExistence type="predicted"/>
<evidence type="ECO:0000259" key="4">
    <source>
        <dbReference type="Pfam" id="PF07727"/>
    </source>
</evidence>
<evidence type="ECO:0000256" key="2">
    <source>
        <dbReference type="ARBA" id="ARBA00022801"/>
    </source>
</evidence>
<dbReference type="GO" id="GO:0046872">
    <property type="term" value="F:metal ion binding"/>
    <property type="evidence" value="ECO:0007669"/>
    <property type="project" value="UniProtKB-KW"/>
</dbReference>
<dbReference type="GO" id="GO:0016787">
    <property type="term" value="F:hydrolase activity"/>
    <property type="evidence" value="ECO:0007669"/>
    <property type="project" value="UniProtKB-KW"/>
</dbReference>
<name>A0A699JPC0_TANCI</name>
<dbReference type="InterPro" id="IPR039537">
    <property type="entry name" value="Retrotran_Ty1/copia-like"/>
</dbReference>
<keyword evidence="1" id="KW-0479">Metal-binding</keyword>
<evidence type="ECO:0000313" key="6">
    <source>
        <dbReference type="EMBL" id="GFA49731.1"/>
    </source>
</evidence>
<dbReference type="Pfam" id="PF25597">
    <property type="entry name" value="SH3_retrovirus"/>
    <property type="match status" value="1"/>
</dbReference>
<dbReference type="EMBL" id="BKCJ010434372">
    <property type="protein sequence ID" value="GFA49731.1"/>
    <property type="molecule type" value="Genomic_DNA"/>
</dbReference>
<keyword evidence="2" id="KW-0378">Hydrolase</keyword>
<sequence length="450" mass="50509">MEVARTMLIFAKAPMFLWAEVVAIACYTLNRSLAHTLHGKTYYELLKGKKPKLKAKADIGIFAGYAPTKKAYRIYNKRTCKIQETVHVTFNELTKALTSVQSSTSLRPNPMAPGHNGAGPEIAPDLPFMTIVIEDAPSATTITSPSQTSPPNTSVDASENTTTTSGSESFGNSKMSNQRTSKKRYNILAGLMPFVGLKWVYKIKQDEYGDVLKNKARLVTKGYRQEVGIDFEESFALVARLEAIRLFIANAASQNMTNFQTDVKTTFLNDELNEVIYVSQTKGFVDSDLPTHVYKLKKALYGLKQAPRARYDKLSRFLTSIEFSKSVVNPTLFTRKTGKHISLDYKFLKIPEESSLIKDFSFALRAFADADYASCQDTRRSTPGSSQFLKDKLQVENRVVEVYLLETKYQLADIFTNALPKERFELLLPLLGMKQLSPESLKELQESANE</sequence>
<reference evidence="6" key="1">
    <citation type="journal article" date="2019" name="Sci. Rep.">
        <title>Draft genome of Tanacetum cinerariifolium, the natural source of mosquito coil.</title>
        <authorList>
            <person name="Yamashiro T."/>
            <person name="Shiraishi A."/>
            <person name="Satake H."/>
            <person name="Nakayama K."/>
        </authorList>
    </citation>
    <scope>NUCLEOTIDE SEQUENCE</scope>
</reference>
<evidence type="ECO:0000256" key="1">
    <source>
        <dbReference type="ARBA" id="ARBA00022723"/>
    </source>
</evidence>
<dbReference type="Pfam" id="PF07727">
    <property type="entry name" value="RVT_2"/>
    <property type="match status" value="1"/>
</dbReference>
<dbReference type="InterPro" id="IPR013103">
    <property type="entry name" value="RVT_2"/>
</dbReference>
<feature type="compositionally biased region" description="Low complexity" evidence="3">
    <location>
        <begin position="140"/>
        <end position="173"/>
    </location>
</feature>
<dbReference type="InterPro" id="IPR057670">
    <property type="entry name" value="SH3_retrovirus"/>
</dbReference>
<evidence type="ECO:0000256" key="3">
    <source>
        <dbReference type="SAM" id="MobiDB-lite"/>
    </source>
</evidence>
<feature type="region of interest" description="Disordered" evidence="3">
    <location>
        <begin position="140"/>
        <end position="178"/>
    </location>
</feature>
<protein>
    <submittedName>
        <fullName evidence="6">Retrovirus-related Pol polyprotein from transposon TNT 1-94</fullName>
    </submittedName>
</protein>
<gene>
    <name evidence="6" type="ORF">Tci_621703</name>
</gene>
<dbReference type="PANTHER" id="PTHR42648:SF21">
    <property type="entry name" value="CYSTEINE-RICH RLK (RECEPTOR-LIKE PROTEIN KINASE) 8"/>
    <property type="match status" value="1"/>
</dbReference>
<evidence type="ECO:0000259" key="5">
    <source>
        <dbReference type="Pfam" id="PF25597"/>
    </source>
</evidence>